<dbReference type="OrthoDB" id="9802264at2"/>
<dbReference type="RefSeq" id="WP_128198552.1">
    <property type="nucleotide sequence ID" value="NZ_SACT01000003.1"/>
</dbReference>
<keyword evidence="2" id="KW-1003">Cell membrane</keyword>
<evidence type="ECO:0000256" key="3">
    <source>
        <dbReference type="ARBA" id="ARBA00022741"/>
    </source>
</evidence>
<evidence type="ECO:0000259" key="7">
    <source>
        <dbReference type="PROSITE" id="PS50893"/>
    </source>
</evidence>
<feature type="domain" description="ABC transporter" evidence="7">
    <location>
        <begin position="7"/>
        <end position="255"/>
    </location>
</feature>
<comment type="caution">
    <text evidence="8">The sequence shown here is derived from an EMBL/GenBank/DDBJ whole genome shotgun (WGS) entry which is preliminary data.</text>
</comment>
<gene>
    <name evidence="8" type="primary">phnC</name>
    <name evidence="8" type="ORF">ENE75_12080</name>
</gene>
<evidence type="ECO:0000256" key="4">
    <source>
        <dbReference type="ARBA" id="ARBA00022840"/>
    </source>
</evidence>
<dbReference type="Gene3D" id="3.40.50.300">
    <property type="entry name" value="P-loop containing nucleotide triphosphate hydrolases"/>
    <property type="match status" value="1"/>
</dbReference>
<evidence type="ECO:0000313" key="8">
    <source>
        <dbReference type="EMBL" id="RVT51551.1"/>
    </source>
</evidence>
<keyword evidence="8" id="KW-0378">Hydrolase</keyword>
<evidence type="ECO:0000313" key="9">
    <source>
        <dbReference type="Proteomes" id="UP000288178"/>
    </source>
</evidence>
<keyword evidence="9" id="KW-1185">Reference proteome</keyword>
<dbReference type="NCBIfam" id="TIGR02315">
    <property type="entry name" value="ABC_phnC"/>
    <property type="match status" value="1"/>
</dbReference>
<dbReference type="PANTHER" id="PTHR43166">
    <property type="entry name" value="AMINO ACID IMPORT ATP-BINDING PROTEIN"/>
    <property type="match status" value="1"/>
</dbReference>
<dbReference type="InterPro" id="IPR050086">
    <property type="entry name" value="MetN_ABC_transporter-like"/>
</dbReference>
<dbReference type="Proteomes" id="UP000288178">
    <property type="component" value="Unassembled WGS sequence"/>
</dbReference>
<evidence type="ECO:0000256" key="1">
    <source>
        <dbReference type="ARBA" id="ARBA00022448"/>
    </source>
</evidence>
<keyword evidence="3" id="KW-0547">Nucleotide-binding</keyword>
<sequence length="276" mass="29679">MVLDVAVRVAKADKTFPGGRRALRGVGFEVRAGERVALLGASGSGKSTLIRALCGLETLDARGGEVAVLGRPLQAGGRLADDIRVQRRAIGVIFQQFNLVGRLPVLTNVLTGLAPELPLWRAVLGRFDTSEKARALDALDAIGLAEQAFQRASTLSGGQQQRAAIARVLVQGAQLLLADEPVASLDPESTRRVMDLLLQINRERGMTVIVSLHHVALARRYCERVIALRDGELVFDGPTRQLTPAFLRDLYGTAVEELEIEDPLSEPPPMSLLAAA</sequence>
<dbReference type="InterPro" id="IPR027417">
    <property type="entry name" value="P-loop_NTPase"/>
</dbReference>
<dbReference type="InterPro" id="IPR003593">
    <property type="entry name" value="AAA+_ATPase"/>
</dbReference>
<accession>A0A3S2UQ41</accession>
<dbReference type="AlphaFoldDB" id="A0A3S2UQ41"/>
<dbReference type="CDD" id="cd03256">
    <property type="entry name" value="ABC_PhnC_transporter"/>
    <property type="match status" value="1"/>
</dbReference>
<keyword evidence="5" id="KW-1278">Translocase</keyword>
<dbReference type="SUPFAM" id="SSF52540">
    <property type="entry name" value="P-loop containing nucleoside triphosphate hydrolases"/>
    <property type="match status" value="1"/>
</dbReference>
<dbReference type="GO" id="GO:0005524">
    <property type="term" value="F:ATP binding"/>
    <property type="evidence" value="ECO:0007669"/>
    <property type="project" value="UniProtKB-KW"/>
</dbReference>
<dbReference type="Pfam" id="PF00005">
    <property type="entry name" value="ABC_tran"/>
    <property type="match status" value="1"/>
</dbReference>
<keyword evidence="4 8" id="KW-0067">ATP-binding</keyword>
<dbReference type="PANTHER" id="PTHR43166:SF6">
    <property type="entry name" value="PHOSPHONATES IMPORT ATP-BINDING PROTEIN PHNC"/>
    <property type="match status" value="1"/>
</dbReference>
<evidence type="ECO:0000256" key="6">
    <source>
        <dbReference type="ARBA" id="ARBA00023136"/>
    </source>
</evidence>
<dbReference type="GO" id="GO:0015416">
    <property type="term" value="F:ABC-type phosphonate transporter activity"/>
    <property type="evidence" value="ECO:0007669"/>
    <property type="project" value="InterPro"/>
</dbReference>
<evidence type="ECO:0000256" key="5">
    <source>
        <dbReference type="ARBA" id="ARBA00022967"/>
    </source>
</evidence>
<keyword evidence="6" id="KW-0472">Membrane</keyword>
<dbReference type="GO" id="GO:0016887">
    <property type="term" value="F:ATP hydrolysis activity"/>
    <property type="evidence" value="ECO:0007669"/>
    <property type="project" value="InterPro"/>
</dbReference>
<protein>
    <submittedName>
        <fullName evidence="8">Phosphonate ABC transporter ATP-binding protein</fullName>
        <ecNumber evidence="8">3.6.3.28</ecNumber>
    </submittedName>
</protein>
<dbReference type="GO" id="GO:0016020">
    <property type="term" value="C:membrane"/>
    <property type="evidence" value="ECO:0007669"/>
    <property type="project" value="InterPro"/>
</dbReference>
<dbReference type="PROSITE" id="PS00211">
    <property type="entry name" value="ABC_TRANSPORTER_1"/>
    <property type="match status" value="1"/>
</dbReference>
<evidence type="ECO:0000256" key="2">
    <source>
        <dbReference type="ARBA" id="ARBA00022475"/>
    </source>
</evidence>
<organism evidence="8 9">
    <name type="scientific">Rubrivivax albus</name>
    <dbReference type="NCBI Taxonomy" id="2499835"/>
    <lineage>
        <taxon>Bacteria</taxon>
        <taxon>Pseudomonadati</taxon>
        <taxon>Pseudomonadota</taxon>
        <taxon>Betaproteobacteria</taxon>
        <taxon>Burkholderiales</taxon>
        <taxon>Sphaerotilaceae</taxon>
        <taxon>Rubrivivax</taxon>
    </lineage>
</organism>
<dbReference type="EC" id="3.6.3.28" evidence="8"/>
<reference evidence="8 9" key="1">
    <citation type="submission" date="2019-01" db="EMBL/GenBank/DDBJ databases">
        <authorList>
            <person name="Chen W.-M."/>
        </authorList>
    </citation>
    <scope>NUCLEOTIDE SEQUENCE [LARGE SCALE GENOMIC DNA]</scope>
    <source>
        <strain evidence="8 9">ICH-3</strain>
    </source>
</reference>
<dbReference type="InterPro" id="IPR012693">
    <property type="entry name" value="ABC_transpr_PhnC"/>
</dbReference>
<dbReference type="SMART" id="SM00382">
    <property type="entry name" value="AAA"/>
    <property type="match status" value="1"/>
</dbReference>
<dbReference type="InterPro" id="IPR003439">
    <property type="entry name" value="ABC_transporter-like_ATP-bd"/>
</dbReference>
<proteinExistence type="predicted"/>
<name>A0A3S2UQ41_9BURK</name>
<dbReference type="InterPro" id="IPR017871">
    <property type="entry name" value="ABC_transporter-like_CS"/>
</dbReference>
<dbReference type="PROSITE" id="PS50893">
    <property type="entry name" value="ABC_TRANSPORTER_2"/>
    <property type="match status" value="1"/>
</dbReference>
<keyword evidence="1" id="KW-0813">Transport</keyword>
<dbReference type="EMBL" id="SACT01000003">
    <property type="protein sequence ID" value="RVT51551.1"/>
    <property type="molecule type" value="Genomic_DNA"/>
</dbReference>